<reference evidence="2" key="1">
    <citation type="submission" date="2021-01" db="EMBL/GenBank/DDBJ databases">
        <authorList>
            <person name="Corre E."/>
            <person name="Pelletier E."/>
            <person name="Niang G."/>
            <person name="Scheremetjew M."/>
            <person name="Finn R."/>
            <person name="Kale V."/>
            <person name="Holt S."/>
            <person name="Cochrane G."/>
            <person name="Meng A."/>
            <person name="Brown T."/>
            <person name="Cohen L."/>
        </authorList>
    </citation>
    <scope>NUCLEOTIDE SEQUENCE</scope>
    <source>
        <strain evidence="2">CCMP1320</strain>
    </source>
</reference>
<gene>
    <name evidence="2" type="ORF">DTER00134_LOCUS17401</name>
</gene>
<feature type="compositionally biased region" description="Basic residues" evidence="1">
    <location>
        <begin position="657"/>
        <end position="675"/>
    </location>
</feature>
<dbReference type="Pfam" id="PF12576">
    <property type="entry name" value="DUF3754"/>
    <property type="match status" value="1"/>
</dbReference>
<dbReference type="InterPro" id="IPR022227">
    <property type="entry name" value="DUF3754"/>
</dbReference>
<evidence type="ECO:0000256" key="1">
    <source>
        <dbReference type="SAM" id="MobiDB-lite"/>
    </source>
</evidence>
<name>A0A7S3VS55_DUNTE</name>
<feature type="region of interest" description="Disordered" evidence="1">
    <location>
        <begin position="270"/>
        <end position="312"/>
    </location>
</feature>
<feature type="compositionally biased region" description="Basic and acidic residues" evidence="1">
    <location>
        <begin position="753"/>
        <end position="762"/>
    </location>
</feature>
<dbReference type="EMBL" id="HBIP01028803">
    <property type="protein sequence ID" value="CAE0502328.1"/>
    <property type="molecule type" value="Transcribed_RNA"/>
</dbReference>
<feature type="compositionally biased region" description="Low complexity" evidence="1">
    <location>
        <begin position="700"/>
        <end position="739"/>
    </location>
</feature>
<feature type="region of interest" description="Disordered" evidence="1">
    <location>
        <begin position="1"/>
        <end position="34"/>
    </location>
</feature>
<organism evidence="2">
    <name type="scientific">Dunaliella tertiolecta</name>
    <name type="common">Green alga</name>
    <dbReference type="NCBI Taxonomy" id="3047"/>
    <lineage>
        <taxon>Eukaryota</taxon>
        <taxon>Viridiplantae</taxon>
        <taxon>Chlorophyta</taxon>
        <taxon>core chlorophytes</taxon>
        <taxon>Chlorophyceae</taxon>
        <taxon>CS clade</taxon>
        <taxon>Chlamydomonadales</taxon>
        <taxon>Dunaliellaceae</taxon>
        <taxon>Dunaliella</taxon>
    </lineage>
</organism>
<dbReference type="AlphaFoldDB" id="A0A7S3VS55"/>
<dbReference type="PANTHER" id="PTHR33645:SF11">
    <property type="entry name" value="AMINOPEPTIDASE (DUF3754)"/>
    <property type="match status" value="1"/>
</dbReference>
<dbReference type="PANTHER" id="PTHR33645">
    <property type="entry name" value="AMINOPEPTIDASE (DUF3754)"/>
    <property type="match status" value="1"/>
</dbReference>
<sequence length="762" mass="84492">MSGGAQSGRHGFRGETGERQQSNTQPGQEGPLLIKCPPERHIAVEFSDIFRELNKSYIPLGEQEAYKRVAELIESLYAQKFMAQRRSLKTNFLMFSVGAKDQILPAKVGKSLPNKTDLDDKELKLVNDIMQLMAAARFHIMTEEEWDLSLNEDFKFYLPVEINYSFFEQRLLSRFWASEPERAELRTVLSDVADKMLVFHRGIGVAQDSGMFFQEKLDLLVEYCVAEPVKAAWENLKAYLPAMFQSGEAALKRADANSWTRAPSVGDAAARNLHGRDGSEAGSPRDILHVPGRYQRRATETNEGEALDKPHRNARIVERRSLKILMPSASQVIANAFKTIKLQEPMFKEVVVVYRSSPQGRAADKPAPNRPGFGKDNTTRLRHILNRRNIHIKYFHDIPMADIEAIFPDKIVYSKTISRISMVVQAVIAFVAAIATMWQAGALSLQTIWSVLTLVGVRAGQMYSRMQFERSRVMQEMVNILYDKMLDAQEGVLSMLLEDMAEQQLKEAMLAYTLLLTDKVNMTAKALDDRCEKYLEHTYACRIDFAVEDALPQLVEWGLVTADKTAHPYVYRAVSVDKAHKALTDLWNKAFEASSESITPDTKPLYSLLPRGEKDLQRAGISEGVRFSSTMSEVSEEDRSSRPAEKTVLTPDGKIRSVPHKHSRGPIHKINKTLKHIFSDGTSGKASSKGSPRPSDSGAGAIPSSARSSMSGAAGGPPLALAPPGRTLPAGPAALPATSQIPAPPAPLTIQESAREGEAAAK</sequence>
<feature type="region of interest" description="Disordered" evidence="1">
    <location>
        <begin position="619"/>
        <end position="762"/>
    </location>
</feature>
<proteinExistence type="predicted"/>
<feature type="compositionally biased region" description="Polar residues" evidence="1">
    <location>
        <begin position="680"/>
        <end position="690"/>
    </location>
</feature>
<evidence type="ECO:0000313" key="2">
    <source>
        <dbReference type="EMBL" id="CAE0502328.1"/>
    </source>
</evidence>
<accession>A0A7S3VS55</accession>
<protein>
    <submittedName>
        <fullName evidence="2">Uncharacterized protein</fullName>
    </submittedName>
</protein>